<protein>
    <recommendedName>
        <fullName evidence="2">Laminin G domain-containing protein</fullName>
    </recommendedName>
</protein>
<dbReference type="InParanoid" id="A0A1X7SGF9"/>
<proteinExistence type="predicted"/>
<evidence type="ECO:0008006" key="2">
    <source>
        <dbReference type="Google" id="ProtNLM"/>
    </source>
</evidence>
<reference evidence="1" key="1">
    <citation type="submission" date="2017-05" db="UniProtKB">
        <authorList>
            <consortium name="EnsemblMetazoa"/>
        </authorList>
    </citation>
    <scope>IDENTIFICATION</scope>
</reference>
<dbReference type="EnsemblMetazoa" id="Aqu2.1.01161_001">
    <property type="protein sequence ID" value="Aqu2.1.01161_001"/>
    <property type="gene ID" value="Aqu2.1.01161"/>
</dbReference>
<dbReference type="AlphaFoldDB" id="A0A1X7SGF9"/>
<sequence>TWSLSFSLRRLSGDGHVITVSSKSGVSISIALISNGIIDLRLRGENGSDEHVSADTPLAINTWNNI</sequence>
<name>A0A1X7SGF9_AMPQE</name>
<accession>A0A1X7SGF9</accession>
<evidence type="ECO:0000313" key="1">
    <source>
        <dbReference type="EnsemblMetazoa" id="Aqu2.1.01161_001"/>
    </source>
</evidence>
<organism evidence="1">
    <name type="scientific">Amphimedon queenslandica</name>
    <name type="common">Sponge</name>
    <dbReference type="NCBI Taxonomy" id="400682"/>
    <lineage>
        <taxon>Eukaryota</taxon>
        <taxon>Metazoa</taxon>
        <taxon>Porifera</taxon>
        <taxon>Demospongiae</taxon>
        <taxon>Heteroscleromorpha</taxon>
        <taxon>Haplosclerida</taxon>
        <taxon>Niphatidae</taxon>
        <taxon>Amphimedon</taxon>
    </lineage>
</organism>